<dbReference type="InterPro" id="IPR036457">
    <property type="entry name" value="PPM-type-like_dom_sf"/>
</dbReference>
<keyword evidence="5" id="KW-1185">Reference proteome</keyword>
<evidence type="ECO:0000313" key="5">
    <source>
        <dbReference type="Proteomes" id="UP001499895"/>
    </source>
</evidence>
<organism evidence="4 5">
    <name type="scientific">Streptomyces stramineus</name>
    <dbReference type="NCBI Taxonomy" id="173861"/>
    <lineage>
        <taxon>Bacteria</taxon>
        <taxon>Bacillati</taxon>
        <taxon>Actinomycetota</taxon>
        <taxon>Actinomycetes</taxon>
        <taxon>Kitasatosporales</taxon>
        <taxon>Streptomycetaceae</taxon>
        <taxon>Streptomyces</taxon>
    </lineage>
</organism>
<dbReference type="EMBL" id="BAAAHB010000155">
    <property type="protein sequence ID" value="GAA0495670.1"/>
    <property type="molecule type" value="Genomic_DNA"/>
</dbReference>
<evidence type="ECO:0000256" key="2">
    <source>
        <dbReference type="SAM" id="Phobius"/>
    </source>
</evidence>
<dbReference type="SUPFAM" id="SSF81606">
    <property type="entry name" value="PP2C-like"/>
    <property type="match status" value="1"/>
</dbReference>
<sequence>MVIAGLAYSTPPEMAFSRILPAAPALAAAMWPVLPTVLLGTVCFLLMIGLSLVFPDLGVWYTVAGIVAVTVAAAYGSHVRLQREQSLFQVRLVADAAQQVVLSPMPRCFGGVEIESLYLAAAAEARIGGDLYEVADTRFGVRLLIGDVRGKGLPAVGAAAAVVNSFREAAYDEPDLGGIARRLEASSTRYGAAFSPDDLMERFTTAVLVEIPYEGGLVRVLNCGHPPPLLLGRDGLRVLNPTAPSPLLNLADLIGDHYVIDTFDFACGDQLLLYTDGVTEARDRHGTFFPLADWMGRQTAAHPRELLDGLYRDLLAYSAGGLDDDIAALAVRWRESPDPLDSRKAQPA</sequence>
<accession>A0ABP3LA72</accession>
<dbReference type="PANTHER" id="PTHR43156:SF2">
    <property type="entry name" value="STAGE II SPORULATION PROTEIN E"/>
    <property type="match status" value="1"/>
</dbReference>
<feature type="transmembrane region" description="Helical" evidence="2">
    <location>
        <begin position="26"/>
        <end position="52"/>
    </location>
</feature>
<feature type="transmembrane region" description="Helical" evidence="2">
    <location>
        <begin position="58"/>
        <end position="76"/>
    </location>
</feature>
<keyword evidence="2" id="KW-0812">Transmembrane</keyword>
<comment type="caution">
    <text evidence="4">The sequence shown here is derived from an EMBL/GenBank/DDBJ whole genome shotgun (WGS) entry which is preliminary data.</text>
</comment>
<dbReference type="PANTHER" id="PTHR43156">
    <property type="entry name" value="STAGE II SPORULATION PROTEIN E-RELATED"/>
    <property type="match status" value="1"/>
</dbReference>
<dbReference type="Pfam" id="PF07228">
    <property type="entry name" value="SpoIIE"/>
    <property type="match status" value="1"/>
</dbReference>
<dbReference type="SMART" id="SM00331">
    <property type="entry name" value="PP2C_SIG"/>
    <property type="match status" value="1"/>
</dbReference>
<evidence type="ECO:0000313" key="4">
    <source>
        <dbReference type="EMBL" id="GAA0495670.1"/>
    </source>
</evidence>
<name>A0ABP3LA72_9ACTN</name>
<reference evidence="5" key="1">
    <citation type="journal article" date="2019" name="Int. J. Syst. Evol. Microbiol.">
        <title>The Global Catalogue of Microorganisms (GCM) 10K type strain sequencing project: providing services to taxonomists for standard genome sequencing and annotation.</title>
        <authorList>
            <consortium name="The Broad Institute Genomics Platform"/>
            <consortium name="The Broad Institute Genome Sequencing Center for Infectious Disease"/>
            <person name="Wu L."/>
            <person name="Ma J."/>
        </authorList>
    </citation>
    <scope>NUCLEOTIDE SEQUENCE [LARGE SCALE GENOMIC DNA]</scope>
    <source>
        <strain evidence="5">JCM 10649</strain>
    </source>
</reference>
<gene>
    <name evidence="4" type="ORF">GCM10009544_64510</name>
</gene>
<dbReference type="Proteomes" id="UP001499895">
    <property type="component" value="Unassembled WGS sequence"/>
</dbReference>
<keyword evidence="1" id="KW-0378">Hydrolase</keyword>
<dbReference type="Gene3D" id="3.60.40.10">
    <property type="entry name" value="PPM-type phosphatase domain"/>
    <property type="match status" value="1"/>
</dbReference>
<protein>
    <submittedName>
        <fullName evidence="4">PP2C family protein-serine/threonine phosphatase</fullName>
    </submittedName>
</protein>
<keyword evidence="2" id="KW-1133">Transmembrane helix</keyword>
<feature type="domain" description="PPM-type phosphatase" evidence="3">
    <location>
        <begin position="112"/>
        <end position="333"/>
    </location>
</feature>
<dbReference type="InterPro" id="IPR001932">
    <property type="entry name" value="PPM-type_phosphatase-like_dom"/>
</dbReference>
<dbReference type="InterPro" id="IPR052016">
    <property type="entry name" value="Bact_Sigma-Reg"/>
</dbReference>
<evidence type="ECO:0000256" key="1">
    <source>
        <dbReference type="ARBA" id="ARBA00022801"/>
    </source>
</evidence>
<proteinExistence type="predicted"/>
<keyword evidence="2" id="KW-0472">Membrane</keyword>
<evidence type="ECO:0000259" key="3">
    <source>
        <dbReference type="SMART" id="SM00331"/>
    </source>
</evidence>